<dbReference type="Proteomes" id="UP000803884">
    <property type="component" value="Unassembled WGS sequence"/>
</dbReference>
<dbReference type="Gene3D" id="3.20.20.100">
    <property type="entry name" value="NADP-dependent oxidoreductase domain"/>
    <property type="match status" value="1"/>
</dbReference>
<evidence type="ECO:0000313" key="7">
    <source>
        <dbReference type="Proteomes" id="UP000803884"/>
    </source>
</evidence>
<comment type="caution">
    <text evidence="6">The sequence shown here is derived from an EMBL/GenBank/DDBJ whole genome shotgun (WGS) entry which is preliminary data.</text>
</comment>
<dbReference type="PANTHER" id="PTHR43364">
    <property type="entry name" value="NADH-SPECIFIC METHYLGLYOXAL REDUCTASE-RELATED"/>
    <property type="match status" value="1"/>
</dbReference>
<comment type="pathway">
    <text evidence="1">Secondary metabolite biosynthesis; terpenoid biosynthesis.</text>
</comment>
<evidence type="ECO:0000256" key="2">
    <source>
        <dbReference type="ARBA" id="ARBA00023002"/>
    </source>
</evidence>
<evidence type="ECO:0000313" key="6">
    <source>
        <dbReference type="EMBL" id="KAL1585377.1"/>
    </source>
</evidence>
<dbReference type="FunFam" id="3.20.20.100:FF:000024">
    <property type="entry name" value="Aryl-alcohol dehydrogenase"/>
    <property type="match status" value="1"/>
</dbReference>
<keyword evidence="2" id="KW-0560">Oxidoreductase</keyword>
<feature type="domain" description="NADP-dependent oxidoreductase" evidence="5">
    <location>
        <begin position="30"/>
        <end position="340"/>
    </location>
</feature>
<organism evidence="6 7">
    <name type="scientific">Cladosporium halotolerans</name>
    <dbReference type="NCBI Taxonomy" id="1052096"/>
    <lineage>
        <taxon>Eukaryota</taxon>
        <taxon>Fungi</taxon>
        <taxon>Dikarya</taxon>
        <taxon>Ascomycota</taxon>
        <taxon>Pezizomycotina</taxon>
        <taxon>Dothideomycetes</taxon>
        <taxon>Dothideomycetidae</taxon>
        <taxon>Cladosporiales</taxon>
        <taxon>Cladosporiaceae</taxon>
        <taxon>Cladosporium</taxon>
    </lineage>
</organism>
<evidence type="ECO:0000256" key="3">
    <source>
        <dbReference type="ARBA" id="ARBA00038157"/>
    </source>
</evidence>
<keyword evidence="7" id="KW-1185">Reference proteome</keyword>
<dbReference type="RefSeq" id="XP_069228483.1">
    <property type="nucleotide sequence ID" value="XM_069374308.1"/>
</dbReference>
<dbReference type="GeneID" id="96007146"/>
<reference evidence="6 7" key="1">
    <citation type="journal article" date="2020" name="Microbiol. Resour. Announc.">
        <title>Draft Genome Sequence of a Cladosporium Species Isolated from the Mesophotic Ascidian Didemnum maculosum.</title>
        <authorList>
            <person name="Gioti A."/>
            <person name="Siaperas R."/>
            <person name="Nikolaivits E."/>
            <person name="Le Goff G."/>
            <person name="Ouazzani J."/>
            <person name="Kotoulas G."/>
            <person name="Topakas E."/>
        </authorList>
    </citation>
    <scope>NUCLEOTIDE SEQUENCE [LARGE SCALE GENOMIC DNA]</scope>
    <source>
        <strain evidence="6 7">TM138-S3</strain>
    </source>
</reference>
<dbReference type="Pfam" id="PF00248">
    <property type="entry name" value="Aldo_ket_red"/>
    <property type="match status" value="1"/>
</dbReference>
<name>A0AB34KMU0_9PEZI</name>
<dbReference type="AlphaFoldDB" id="A0AB34KMU0"/>
<comment type="similarity">
    <text evidence="3">Belongs to the aldo/keto reductase family. Aldo/keto reductase 2 subfamily.</text>
</comment>
<evidence type="ECO:0000256" key="1">
    <source>
        <dbReference type="ARBA" id="ARBA00004721"/>
    </source>
</evidence>
<sequence>MSLFQPAPDPPTPLGRYRVLSKTAGIRVSPLQLGAMSLGEAWKGMLGTMDKKTAFELLDAFTEAGGNFIDTANNYQDDESETWIGEWMKERGNRDEMVIATKFTSNYVGHRKGKGLGSLNASGNHKRSLHVSLRDSLKKLQTDWIDILYVHWWDWTTSIEELMDSLDAVVKQGRVLYLGISDTPAYIVSAANTYARATGKTPFSIYQGRWNVMLRDLEREIIPMARHFGMAIAPWDAIGGGKFQTKKMLEEKKKNNEGLRAIIGSGEQTENEEKISAALEKVANAHGIESPTAVALAYVMAKTPNVFPIVGGRKVQHLKDNIKALEIKLSTEDIQYLESIVPFEPGFPNNFIGADPHYGEKPGPFVAGVAPMAYVQREKPIGHE</sequence>
<dbReference type="SUPFAM" id="SSF51430">
    <property type="entry name" value="NAD(P)-linked oxidoreductase"/>
    <property type="match status" value="1"/>
</dbReference>
<dbReference type="PANTHER" id="PTHR43364:SF2">
    <property type="entry name" value="ARYL-ALCOHOL DEHYDROGENASE AAD10-RELATED"/>
    <property type="match status" value="1"/>
</dbReference>
<dbReference type="InterPro" id="IPR036812">
    <property type="entry name" value="NAD(P)_OxRdtase_dom_sf"/>
</dbReference>
<proteinExistence type="inferred from homology"/>
<evidence type="ECO:0000259" key="5">
    <source>
        <dbReference type="Pfam" id="PF00248"/>
    </source>
</evidence>
<gene>
    <name evidence="6" type="ORF">WHR41_05703</name>
</gene>
<dbReference type="GO" id="GO:0016491">
    <property type="term" value="F:oxidoreductase activity"/>
    <property type="evidence" value="ECO:0007669"/>
    <property type="project" value="UniProtKB-KW"/>
</dbReference>
<dbReference type="InterPro" id="IPR023210">
    <property type="entry name" value="NADP_OxRdtase_dom"/>
</dbReference>
<protein>
    <recommendedName>
        <fullName evidence="4">Aldo-keto reductase ausK</fullName>
    </recommendedName>
</protein>
<accession>A0AB34KMU0</accession>
<evidence type="ECO:0000256" key="4">
    <source>
        <dbReference type="ARBA" id="ARBA00073126"/>
    </source>
</evidence>
<dbReference type="InterPro" id="IPR050523">
    <property type="entry name" value="AKR_Detox_Biosynth"/>
</dbReference>
<dbReference type="EMBL" id="JAAQHG020000019">
    <property type="protein sequence ID" value="KAL1585377.1"/>
    <property type="molecule type" value="Genomic_DNA"/>
</dbReference>